<keyword evidence="1" id="KW-0472">Membrane</keyword>
<evidence type="ECO:0000313" key="2">
    <source>
        <dbReference type="EMBL" id="MBO1305087.1"/>
    </source>
</evidence>
<evidence type="ECO:0000313" key="3">
    <source>
        <dbReference type="Proteomes" id="UP000664601"/>
    </source>
</evidence>
<dbReference type="RefSeq" id="WP_207672030.1">
    <property type="nucleotide sequence ID" value="NZ_JAFREM010000004.1"/>
</dbReference>
<name>A0ABS3L655_9ENTE</name>
<protein>
    <submittedName>
        <fullName evidence="2">Uncharacterized protein</fullName>
    </submittedName>
</protein>
<proteinExistence type="predicted"/>
<keyword evidence="1" id="KW-1133">Transmembrane helix</keyword>
<accession>A0ABS3L655</accession>
<keyword evidence="3" id="KW-1185">Reference proteome</keyword>
<organism evidence="2 3">
    <name type="scientific">Candidatus Enterococcus moelleringii</name>
    <dbReference type="NCBI Taxonomy" id="2815325"/>
    <lineage>
        <taxon>Bacteria</taxon>
        <taxon>Bacillati</taxon>
        <taxon>Bacillota</taxon>
        <taxon>Bacilli</taxon>
        <taxon>Lactobacillales</taxon>
        <taxon>Enterococcaceae</taxon>
        <taxon>Enterococcus</taxon>
    </lineage>
</organism>
<gene>
    <name evidence="2" type="ORF">JZO70_02870</name>
</gene>
<feature type="transmembrane region" description="Helical" evidence="1">
    <location>
        <begin position="31"/>
        <end position="48"/>
    </location>
</feature>
<dbReference type="EMBL" id="JAFREM010000004">
    <property type="protein sequence ID" value="MBO1305087.1"/>
    <property type="molecule type" value="Genomic_DNA"/>
</dbReference>
<dbReference type="Proteomes" id="UP000664601">
    <property type="component" value="Unassembled WGS sequence"/>
</dbReference>
<comment type="caution">
    <text evidence="2">The sequence shown here is derived from an EMBL/GenBank/DDBJ whole genome shotgun (WGS) entry which is preliminary data.</text>
</comment>
<feature type="transmembrane region" description="Helical" evidence="1">
    <location>
        <begin position="69"/>
        <end position="87"/>
    </location>
</feature>
<reference evidence="2 3" key="1">
    <citation type="submission" date="2021-03" db="EMBL/GenBank/DDBJ databases">
        <title>Enterococcal diversity collection.</title>
        <authorList>
            <person name="Gilmore M.S."/>
            <person name="Schwartzman J."/>
            <person name="Van Tyne D."/>
            <person name="Martin M."/>
            <person name="Earl A.M."/>
            <person name="Manson A.L."/>
            <person name="Straub T."/>
            <person name="Salamzade R."/>
            <person name="Saavedra J."/>
            <person name="Lebreton F."/>
            <person name="Prichula J."/>
            <person name="Schaufler K."/>
            <person name="Gaca A."/>
            <person name="Sgardioli B."/>
            <person name="Wagenaar J."/>
            <person name="Strong T."/>
        </authorList>
    </citation>
    <scope>NUCLEOTIDE SEQUENCE [LARGE SCALE GENOMIC DNA]</scope>
    <source>
        <strain evidence="2 3">669A</strain>
    </source>
</reference>
<sequence length="90" mass="10435">MTLKEIRRIKLVGDSLLIAYLYFLLSTPKWGLGFYIVTFGLLLSNIFLRDMLPKENQFGGTFLKKEDSWLEFIIECVAIFGIAWLLIKIS</sequence>
<keyword evidence="1" id="KW-0812">Transmembrane</keyword>
<evidence type="ECO:0000256" key="1">
    <source>
        <dbReference type="SAM" id="Phobius"/>
    </source>
</evidence>